<feature type="chain" id="PRO_5043754709" evidence="2">
    <location>
        <begin position="23"/>
        <end position="200"/>
    </location>
</feature>
<accession>A0AAW0UDS6</accession>
<protein>
    <submittedName>
        <fullName evidence="3">Uncharacterized protein</fullName>
    </submittedName>
</protein>
<organism evidence="3 4">
    <name type="scientific">Scylla paramamosain</name>
    <name type="common">Mud crab</name>
    <dbReference type="NCBI Taxonomy" id="85552"/>
    <lineage>
        <taxon>Eukaryota</taxon>
        <taxon>Metazoa</taxon>
        <taxon>Ecdysozoa</taxon>
        <taxon>Arthropoda</taxon>
        <taxon>Crustacea</taxon>
        <taxon>Multicrustacea</taxon>
        <taxon>Malacostraca</taxon>
        <taxon>Eumalacostraca</taxon>
        <taxon>Eucarida</taxon>
        <taxon>Decapoda</taxon>
        <taxon>Pleocyemata</taxon>
        <taxon>Brachyura</taxon>
        <taxon>Eubrachyura</taxon>
        <taxon>Portunoidea</taxon>
        <taxon>Portunidae</taxon>
        <taxon>Portuninae</taxon>
        <taxon>Scylla</taxon>
    </lineage>
</organism>
<reference evidence="3 4" key="1">
    <citation type="submission" date="2023-03" db="EMBL/GenBank/DDBJ databases">
        <title>High-quality genome of Scylla paramamosain provides insights in environmental adaptation.</title>
        <authorList>
            <person name="Zhang L."/>
        </authorList>
    </citation>
    <scope>NUCLEOTIDE SEQUENCE [LARGE SCALE GENOMIC DNA]</scope>
    <source>
        <strain evidence="3">LZ_2023a</strain>
        <tissue evidence="3">Muscle</tissue>
    </source>
</reference>
<evidence type="ECO:0000313" key="3">
    <source>
        <dbReference type="EMBL" id="KAK8397383.1"/>
    </source>
</evidence>
<feature type="compositionally biased region" description="Polar residues" evidence="1">
    <location>
        <begin position="133"/>
        <end position="146"/>
    </location>
</feature>
<name>A0AAW0UDS6_SCYPA</name>
<feature type="region of interest" description="Disordered" evidence="1">
    <location>
        <begin position="110"/>
        <end position="200"/>
    </location>
</feature>
<feature type="compositionally biased region" description="Polar residues" evidence="1">
    <location>
        <begin position="114"/>
        <end position="123"/>
    </location>
</feature>
<proteinExistence type="predicted"/>
<keyword evidence="4" id="KW-1185">Reference proteome</keyword>
<evidence type="ECO:0000256" key="2">
    <source>
        <dbReference type="SAM" id="SignalP"/>
    </source>
</evidence>
<comment type="caution">
    <text evidence="3">The sequence shown here is derived from an EMBL/GenBank/DDBJ whole genome shotgun (WGS) entry which is preliminary data.</text>
</comment>
<evidence type="ECO:0000256" key="1">
    <source>
        <dbReference type="SAM" id="MobiDB-lite"/>
    </source>
</evidence>
<evidence type="ECO:0000313" key="4">
    <source>
        <dbReference type="Proteomes" id="UP001487740"/>
    </source>
</evidence>
<dbReference type="AlphaFoldDB" id="A0AAW0UDS6"/>
<dbReference type="Proteomes" id="UP001487740">
    <property type="component" value="Unassembled WGS sequence"/>
</dbReference>
<gene>
    <name evidence="3" type="ORF">O3P69_004839</name>
</gene>
<sequence length="200" mass="21713">MQWAAATLLWACVSGLAALTSSQHTRPLSRPHPDAQTQAVGVTQDRHADGNVIFAQRRTGLAPPPAPPVPDNELRRQLQQQLLPQLRELPRDAPQPRPTRISVLSLCRSLPSPGVQSQQTSKRYPSIPYTSADPDSQSFPQSTAPTASPHRAPSTLTQPTGDPNRPTASHRPHDHPQPTARANRSPNSLTQPITAPSQTF</sequence>
<keyword evidence="2" id="KW-0732">Signal</keyword>
<dbReference type="EMBL" id="JARAKH010000014">
    <property type="protein sequence ID" value="KAK8397383.1"/>
    <property type="molecule type" value="Genomic_DNA"/>
</dbReference>
<feature type="signal peptide" evidence="2">
    <location>
        <begin position="1"/>
        <end position="22"/>
    </location>
</feature>
<feature type="compositionally biased region" description="Polar residues" evidence="1">
    <location>
        <begin position="180"/>
        <end position="200"/>
    </location>
</feature>